<dbReference type="InterPro" id="IPR017981">
    <property type="entry name" value="GPCR_2-like_7TM"/>
</dbReference>
<keyword evidence="3 6" id="KW-1133">Transmembrane helix</keyword>
<accession>A0A3S1B7R9</accession>
<sequence>MKLATFVDHLSGYPHIGYTPLVVLGETNSSSFCSDPGVRCHKSEGSDYAAIWPSSFTARDHFINAGQNLSCECVQFNSSDYEIEKTDRTTSFIPVIKLSLNLGKITLVFTEWTELSSMSFIAKTRDQSGFSAVEKAQYALTLVCVGVSMVCLALTLLTYLSFRALRNEAGLNNTFLCASMLMAQAFLVASSHVSGPGPVCTALGLVTHFLWLWLFAWSWLCCLHMYRVFSLTTGGHHIRTHRRGCCSWLDSRLVRTVALSLTLPVGVVCAVTVASLGASGGSRTGYGRDACYLDTPLLVGLGTVLPLCAVIASNAVFFTITACKIRHTRALQSRDFSRSKQSDRTDLFIYIKLSSITGVFWLVQIMAEALDNDVLRFLAIITNGLQGVFIFLSYTCNTRVLGLYRRGLGVRDTTLTSLDSQKKATGQDVKQSSISLSSTERSANNSSVNTDC</sequence>
<keyword evidence="9" id="KW-1185">Reference proteome</keyword>
<comment type="caution">
    <text evidence="8">The sequence shown here is derived from an EMBL/GenBank/DDBJ whole genome shotgun (WGS) entry which is preliminary data.</text>
</comment>
<evidence type="ECO:0000256" key="4">
    <source>
        <dbReference type="ARBA" id="ARBA00023136"/>
    </source>
</evidence>
<evidence type="ECO:0000313" key="9">
    <source>
        <dbReference type="Proteomes" id="UP000271974"/>
    </source>
</evidence>
<dbReference type="CDD" id="cd15039">
    <property type="entry name" value="7tmB3_Methuselah-like"/>
    <property type="match status" value="1"/>
</dbReference>
<feature type="region of interest" description="Disordered" evidence="5">
    <location>
        <begin position="429"/>
        <end position="452"/>
    </location>
</feature>
<comment type="subcellular location">
    <subcellularLocation>
        <location evidence="1">Membrane</location>
        <topology evidence="1">Multi-pass membrane protein</topology>
    </subcellularLocation>
</comment>
<dbReference type="GO" id="GO:0004930">
    <property type="term" value="F:G protein-coupled receptor activity"/>
    <property type="evidence" value="ECO:0007669"/>
    <property type="project" value="InterPro"/>
</dbReference>
<dbReference type="GO" id="GO:0007166">
    <property type="term" value="P:cell surface receptor signaling pathway"/>
    <property type="evidence" value="ECO:0007669"/>
    <property type="project" value="InterPro"/>
</dbReference>
<feature type="transmembrane region" description="Helical" evidence="6">
    <location>
        <begin position="298"/>
        <end position="326"/>
    </location>
</feature>
<dbReference type="AlphaFoldDB" id="A0A3S1B7R9"/>
<evidence type="ECO:0000256" key="6">
    <source>
        <dbReference type="SAM" id="Phobius"/>
    </source>
</evidence>
<dbReference type="InterPro" id="IPR000832">
    <property type="entry name" value="GPCR_2_secretin-like"/>
</dbReference>
<evidence type="ECO:0000256" key="2">
    <source>
        <dbReference type="ARBA" id="ARBA00022692"/>
    </source>
</evidence>
<evidence type="ECO:0000256" key="5">
    <source>
        <dbReference type="SAM" id="MobiDB-lite"/>
    </source>
</evidence>
<dbReference type="PANTHER" id="PTHR45902">
    <property type="entry name" value="LATROPHILIN RECEPTOR-LIKE PROTEIN A"/>
    <property type="match status" value="1"/>
</dbReference>
<dbReference type="Pfam" id="PF00002">
    <property type="entry name" value="7tm_2"/>
    <property type="match status" value="1"/>
</dbReference>
<protein>
    <recommendedName>
        <fullName evidence="7">G-protein coupled receptors family 2 profile 2 domain-containing protein</fullName>
    </recommendedName>
</protein>
<dbReference type="OrthoDB" id="6155919at2759"/>
<evidence type="ECO:0000313" key="8">
    <source>
        <dbReference type="EMBL" id="RUS78034.1"/>
    </source>
</evidence>
<dbReference type="PANTHER" id="PTHR45902:SF1">
    <property type="entry name" value="LATROPHILIN RECEPTOR-LIKE PROTEIN A"/>
    <property type="match status" value="1"/>
</dbReference>
<name>A0A3S1B7R9_ELYCH</name>
<feature type="transmembrane region" description="Helical" evidence="6">
    <location>
        <begin position="347"/>
        <end position="365"/>
    </location>
</feature>
<feature type="transmembrane region" description="Helical" evidence="6">
    <location>
        <begin position="169"/>
        <end position="189"/>
    </location>
</feature>
<feature type="transmembrane region" description="Helical" evidence="6">
    <location>
        <begin position="377"/>
        <end position="396"/>
    </location>
</feature>
<keyword evidence="2 6" id="KW-0812">Transmembrane</keyword>
<proteinExistence type="predicted"/>
<gene>
    <name evidence="8" type="ORF">EGW08_014209</name>
</gene>
<dbReference type="PRINTS" id="PR02001">
    <property type="entry name" value="GCR1CAMPR"/>
</dbReference>
<feature type="domain" description="G-protein coupled receptors family 2 profile 2" evidence="7">
    <location>
        <begin position="137"/>
        <end position="398"/>
    </location>
</feature>
<reference evidence="8 9" key="1">
    <citation type="submission" date="2019-01" db="EMBL/GenBank/DDBJ databases">
        <title>A draft genome assembly of the solar-powered sea slug Elysia chlorotica.</title>
        <authorList>
            <person name="Cai H."/>
            <person name="Li Q."/>
            <person name="Fang X."/>
            <person name="Li J."/>
            <person name="Curtis N.E."/>
            <person name="Altenburger A."/>
            <person name="Shibata T."/>
            <person name="Feng M."/>
            <person name="Maeda T."/>
            <person name="Schwartz J.A."/>
            <person name="Shigenobu S."/>
            <person name="Lundholm N."/>
            <person name="Nishiyama T."/>
            <person name="Yang H."/>
            <person name="Hasebe M."/>
            <person name="Li S."/>
            <person name="Pierce S.K."/>
            <person name="Wang J."/>
        </authorList>
    </citation>
    <scope>NUCLEOTIDE SEQUENCE [LARGE SCALE GENOMIC DNA]</scope>
    <source>
        <strain evidence="8">EC2010</strain>
        <tissue evidence="8">Whole organism of an adult</tissue>
    </source>
</reference>
<dbReference type="PROSITE" id="PS50261">
    <property type="entry name" value="G_PROTEIN_RECEP_F2_4"/>
    <property type="match status" value="1"/>
</dbReference>
<evidence type="ECO:0000259" key="7">
    <source>
        <dbReference type="PROSITE" id="PS50261"/>
    </source>
</evidence>
<dbReference type="InterPro" id="IPR053231">
    <property type="entry name" value="GPCR_LN-TM7"/>
</dbReference>
<dbReference type="InterPro" id="IPR022343">
    <property type="entry name" value="GCR1-cAMP_receptor"/>
</dbReference>
<dbReference type="GO" id="GO:0016020">
    <property type="term" value="C:membrane"/>
    <property type="evidence" value="ECO:0007669"/>
    <property type="project" value="UniProtKB-SubCell"/>
</dbReference>
<dbReference type="Gene3D" id="1.20.1070.10">
    <property type="entry name" value="Rhodopsin 7-helix transmembrane proteins"/>
    <property type="match status" value="1"/>
</dbReference>
<feature type="transmembrane region" description="Helical" evidence="6">
    <location>
        <begin position="138"/>
        <end position="162"/>
    </location>
</feature>
<keyword evidence="4 6" id="KW-0472">Membrane</keyword>
<feature type="transmembrane region" description="Helical" evidence="6">
    <location>
        <begin position="257"/>
        <end position="278"/>
    </location>
</feature>
<organism evidence="8 9">
    <name type="scientific">Elysia chlorotica</name>
    <name type="common">Eastern emerald elysia</name>
    <name type="synonym">Sea slug</name>
    <dbReference type="NCBI Taxonomy" id="188477"/>
    <lineage>
        <taxon>Eukaryota</taxon>
        <taxon>Metazoa</taxon>
        <taxon>Spiralia</taxon>
        <taxon>Lophotrochozoa</taxon>
        <taxon>Mollusca</taxon>
        <taxon>Gastropoda</taxon>
        <taxon>Heterobranchia</taxon>
        <taxon>Euthyneura</taxon>
        <taxon>Panpulmonata</taxon>
        <taxon>Sacoglossa</taxon>
        <taxon>Placobranchoidea</taxon>
        <taxon>Plakobranchidae</taxon>
        <taxon>Elysia</taxon>
    </lineage>
</organism>
<feature type="transmembrane region" description="Helical" evidence="6">
    <location>
        <begin position="209"/>
        <end position="229"/>
    </location>
</feature>
<evidence type="ECO:0000256" key="1">
    <source>
        <dbReference type="ARBA" id="ARBA00004141"/>
    </source>
</evidence>
<dbReference type="Proteomes" id="UP000271974">
    <property type="component" value="Unassembled WGS sequence"/>
</dbReference>
<evidence type="ECO:0000256" key="3">
    <source>
        <dbReference type="ARBA" id="ARBA00022989"/>
    </source>
</evidence>
<dbReference type="EMBL" id="RQTK01000537">
    <property type="protein sequence ID" value="RUS78034.1"/>
    <property type="molecule type" value="Genomic_DNA"/>
</dbReference>